<feature type="compositionally biased region" description="Polar residues" evidence="7">
    <location>
        <begin position="297"/>
        <end position="311"/>
    </location>
</feature>
<dbReference type="Proteomes" id="UP000749646">
    <property type="component" value="Unassembled WGS sequence"/>
</dbReference>
<comment type="caution">
    <text evidence="8">The sequence shown here is derived from an EMBL/GenBank/DDBJ whole genome shotgun (WGS) entry which is preliminary data.</text>
</comment>
<evidence type="ECO:0000256" key="3">
    <source>
        <dbReference type="ARBA" id="ARBA00022955"/>
    </source>
</evidence>
<accession>A0A9P6INP3</accession>
<dbReference type="GO" id="GO:0000253">
    <property type="term" value="F:3-beta-hydroxysteroid 3-dehydrogenase (NADP+) activity"/>
    <property type="evidence" value="ECO:0007669"/>
    <property type="project" value="TreeGrafter"/>
</dbReference>
<feature type="region of interest" description="Disordered" evidence="7">
    <location>
        <begin position="297"/>
        <end position="325"/>
    </location>
</feature>
<feature type="region of interest" description="Disordered" evidence="7">
    <location>
        <begin position="66"/>
        <end position="110"/>
    </location>
</feature>
<keyword evidence="4" id="KW-0560">Oxidoreductase</keyword>
<gene>
    <name evidence="8" type="ORF">BGZ65_003971</name>
</gene>
<keyword evidence="3" id="KW-0752">Steroid biosynthesis</keyword>
<keyword evidence="5" id="KW-0443">Lipid metabolism</keyword>
<evidence type="ECO:0000256" key="2">
    <source>
        <dbReference type="ARBA" id="ARBA00022857"/>
    </source>
</evidence>
<evidence type="ECO:0000256" key="7">
    <source>
        <dbReference type="SAM" id="MobiDB-lite"/>
    </source>
</evidence>
<dbReference type="AlphaFoldDB" id="A0A9P6INP3"/>
<evidence type="ECO:0000256" key="5">
    <source>
        <dbReference type="ARBA" id="ARBA00023098"/>
    </source>
</evidence>
<dbReference type="GO" id="GO:0006694">
    <property type="term" value="P:steroid biosynthetic process"/>
    <property type="evidence" value="ECO:0007669"/>
    <property type="project" value="UniProtKB-KW"/>
</dbReference>
<dbReference type="PANTHER" id="PTHR43647">
    <property type="entry name" value="DEHYDROGENASE"/>
    <property type="match status" value="1"/>
</dbReference>
<organism evidence="8 9">
    <name type="scientific">Modicella reniformis</name>
    <dbReference type="NCBI Taxonomy" id="1440133"/>
    <lineage>
        <taxon>Eukaryota</taxon>
        <taxon>Fungi</taxon>
        <taxon>Fungi incertae sedis</taxon>
        <taxon>Mucoromycota</taxon>
        <taxon>Mortierellomycotina</taxon>
        <taxon>Mortierellomycetes</taxon>
        <taxon>Mortierellales</taxon>
        <taxon>Mortierellaceae</taxon>
        <taxon>Modicella</taxon>
    </lineage>
</organism>
<dbReference type="InterPro" id="IPR051593">
    <property type="entry name" value="Ergosterol_Biosynth_ERG27"/>
</dbReference>
<evidence type="ECO:0000313" key="9">
    <source>
        <dbReference type="Proteomes" id="UP000749646"/>
    </source>
</evidence>
<evidence type="ECO:0008006" key="10">
    <source>
        <dbReference type="Google" id="ProtNLM"/>
    </source>
</evidence>
<dbReference type="GO" id="GO:0005741">
    <property type="term" value="C:mitochondrial outer membrane"/>
    <property type="evidence" value="ECO:0007669"/>
    <property type="project" value="TreeGrafter"/>
</dbReference>
<dbReference type="GO" id="GO:0005811">
    <property type="term" value="C:lipid droplet"/>
    <property type="evidence" value="ECO:0007669"/>
    <property type="project" value="TreeGrafter"/>
</dbReference>
<dbReference type="GO" id="GO:0005789">
    <property type="term" value="C:endoplasmic reticulum membrane"/>
    <property type="evidence" value="ECO:0007669"/>
    <property type="project" value="TreeGrafter"/>
</dbReference>
<dbReference type="SUPFAM" id="SSF51735">
    <property type="entry name" value="NAD(P)-binding Rossmann-fold domains"/>
    <property type="match status" value="1"/>
</dbReference>
<keyword evidence="9" id="KW-1185">Reference proteome</keyword>
<dbReference type="OrthoDB" id="9989144at2759"/>
<sequence>MEAASHLNQGRDENEDLTKGVGYAIVQRLVNESPEPLTVILACRNKHRAQEALTNLQNYFEKLNQRQRKHHGDNQQDHDKNSSEAVKELSSSPSPSPKKKDQKRTPSFYHHPPDLKIELVDIGSVASVLAFNQRIRDQYRKIDYLFCNAGILPSAGLMWRKVVTDCFRAPMDLVVRADVLIQPKQHLTEDGIGNVLACNVFGHYVMIKGLEDQLNKTEDDPGRVIWTSSLTAEKAMFKDDDWQGLEAKQPYESSKWVADLLSIRLNEIWAAQQPTGSLIIAAAEMISTTAAGAGNLQSGVSSGTESNNGGRATTPIRRNTRSALEKDGSHSVTVVIPSKKNIVSFTTQPGIVASGIGGLAGWVVTLRIALHYILRICGERHQTITGYHGAQANVYAALKSPIGEVDYRLKYGSCIGRTGKELLKKEEIVEYEESQGQMVVEELEKLRLSFVSS</sequence>
<evidence type="ECO:0000256" key="6">
    <source>
        <dbReference type="ARBA" id="ARBA00023593"/>
    </source>
</evidence>
<keyword evidence="2" id="KW-0521">NADP</keyword>
<dbReference type="PANTHER" id="PTHR43647:SF1">
    <property type="entry name" value="3-KETO-STEROID REDUCTASE ERG27"/>
    <property type="match status" value="1"/>
</dbReference>
<dbReference type="EMBL" id="JAAAHW010009417">
    <property type="protein sequence ID" value="KAF9941391.1"/>
    <property type="molecule type" value="Genomic_DNA"/>
</dbReference>
<evidence type="ECO:0000313" key="8">
    <source>
        <dbReference type="EMBL" id="KAF9941391.1"/>
    </source>
</evidence>
<comment type="similarity">
    <text evidence="6">Belongs to the short-chain dehydrogenases/reductases (SDR) family. ERG27 subfamily.</text>
</comment>
<dbReference type="InterPro" id="IPR036291">
    <property type="entry name" value="NAD(P)-bd_dom_sf"/>
</dbReference>
<feature type="compositionally biased region" description="Basic and acidic residues" evidence="7">
    <location>
        <begin position="72"/>
        <end position="87"/>
    </location>
</feature>
<proteinExistence type="inferred from homology"/>
<keyword evidence="1" id="KW-0444">Lipid biosynthesis</keyword>
<reference evidence="8" key="1">
    <citation type="journal article" date="2020" name="Fungal Divers.">
        <title>Resolving the Mortierellaceae phylogeny through synthesis of multi-gene phylogenetics and phylogenomics.</title>
        <authorList>
            <person name="Vandepol N."/>
            <person name="Liber J."/>
            <person name="Desiro A."/>
            <person name="Na H."/>
            <person name="Kennedy M."/>
            <person name="Barry K."/>
            <person name="Grigoriev I.V."/>
            <person name="Miller A.N."/>
            <person name="O'Donnell K."/>
            <person name="Stajich J.E."/>
            <person name="Bonito G."/>
        </authorList>
    </citation>
    <scope>NUCLEOTIDE SEQUENCE</scope>
    <source>
        <strain evidence="8">MES-2147</strain>
    </source>
</reference>
<name>A0A9P6INP3_9FUNG</name>
<protein>
    <recommendedName>
        <fullName evidence="10">3-keto-steroid reductase</fullName>
    </recommendedName>
</protein>
<evidence type="ECO:0000256" key="4">
    <source>
        <dbReference type="ARBA" id="ARBA00023002"/>
    </source>
</evidence>
<dbReference type="Gene3D" id="3.40.50.720">
    <property type="entry name" value="NAD(P)-binding Rossmann-like Domain"/>
    <property type="match status" value="1"/>
</dbReference>
<evidence type="ECO:0000256" key="1">
    <source>
        <dbReference type="ARBA" id="ARBA00022516"/>
    </source>
</evidence>